<dbReference type="EMBL" id="JEMY01000020">
    <property type="protein sequence ID" value="EXI89100.1"/>
    <property type="molecule type" value="Genomic_DNA"/>
</dbReference>
<evidence type="ECO:0000313" key="1">
    <source>
        <dbReference type="EMBL" id="EXI89100.1"/>
    </source>
</evidence>
<dbReference type="AlphaFoldDB" id="A0A011QJA1"/>
<protein>
    <submittedName>
        <fullName evidence="1">Uncharacterized protein</fullName>
    </submittedName>
</protein>
<proteinExistence type="predicted"/>
<keyword evidence="2" id="KW-1185">Reference proteome</keyword>
<dbReference type="PATRIC" id="fig|1454004.3.peg.1873"/>
<organism evidence="1 2">
    <name type="scientific">Accumulibacter regalis</name>
    <dbReference type="NCBI Taxonomy" id="522306"/>
    <lineage>
        <taxon>Bacteria</taxon>
        <taxon>Pseudomonadati</taxon>
        <taxon>Pseudomonadota</taxon>
        <taxon>Betaproteobacteria</taxon>
        <taxon>Candidatus Accumulibacter</taxon>
    </lineage>
</organism>
<comment type="caution">
    <text evidence="1">The sequence shown here is derived from an EMBL/GenBank/DDBJ whole genome shotgun (WGS) entry which is preliminary data.</text>
</comment>
<evidence type="ECO:0000313" key="2">
    <source>
        <dbReference type="Proteomes" id="UP000022141"/>
    </source>
</evidence>
<name>A0A011QJA1_ACCRE</name>
<dbReference type="Proteomes" id="UP000022141">
    <property type="component" value="Unassembled WGS sequence"/>
</dbReference>
<gene>
    <name evidence="1" type="ORF">AW11_01817</name>
</gene>
<reference evidence="1" key="1">
    <citation type="submission" date="2014-02" db="EMBL/GenBank/DDBJ databases">
        <title>Expanding our view of genomic diversity in Candidatus Accumulibacter clades.</title>
        <authorList>
            <person name="Skennerton C.T."/>
            <person name="Barr J.J."/>
            <person name="Slater F.R."/>
            <person name="Bond P.L."/>
            <person name="Tyson G.W."/>
        </authorList>
    </citation>
    <scope>NUCLEOTIDE SEQUENCE [LARGE SCALE GENOMIC DNA]</scope>
</reference>
<sequence>MERERVEKKLAKHCELVIDETSFSFAPKAVSIAAKAVLDGLYIIREAWRELVFADTDQEAKATRDPVAPATRCETALAKVSQHTLDNGTPAHSSSTLMADLATLVRNTCRSPLVAADAPTFDILIWIDAIESQVSATSTRYHQLTQANLYRTSKQRMVGRSRSANACSE</sequence>
<accession>A0A011QJA1</accession>